<feature type="compositionally biased region" description="Polar residues" evidence="1">
    <location>
        <begin position="441"/>
        <end position="455"/>
    </location>
</feature>
<name>A0AB40C231_DIOCR</name>
<dbReference type="Gene3D" id="3.40.30.10">
    <property type="entry name" value="Glutaredoxin"/>
    <property type="match status" value="1"/>
</dbReference>
<dbReference type="Proteomes" id="UP001515500">
    <property type="component" value="Chromosome 10"/>
</dbReference>
<evidence type="ECO:0000259" key="2">
    <source>
        <dbReference type="PROSITE" id="PS50033"/>
    </source>
</evidence>
<reference evidence="4" key="1">
    <citation type="submission" date="2025-08" db="UniProtKB">
        <authorList>
            <consortium name="RefSeq"/>
        </authorList>
    </citation>
    <scope>IDENTIFICATION</scope>
</reference>
<evidence type="ECO:0000256" key="1">
    <source>
        <dbReference type="SAM" id="MobiDB-lite"/>
    </source>
</evidence>
<sequence length="511" mass="55539">MEGSTSSFEYKGSIADAINAARTEKKLFVVCISGEDENSILLEQSTWVDSSVVDSISKYCIFLRLKQGSLEASQFSAIYPQQSFPSITAIGCNGLVLWKHEGYVNAENFLENIEKAWAAFHLQGATAMFVAAALASKQPEPANLTSANVVPCEEGSSSNMGAATASAEAEKPSVVIEARPLTIPEAPVDQKVGEQHALQDHEPVEGSSIPNEVHDHNINKGTQFSSPTCSVADSFTTPQGTANENNATHTTESAEGTSSNSPINPQETSLMDIDEPDNKNQMSVNEMPVSSNAIKSNEIHLNIRLPDGSTLQTKFSISDTLSLVKNYVDENQSSTMGPYALAVPYPRKVFGEQDMFKSLSELEFSSRQALIAVPHRRNIQPRGGQSTNNVVRATDSSQSSEGYFGYVKRILSYANPFAYFGGNANSSSSQAIPPNDGLWQYSPNPSMQNQLNRQSPPRGDTIRNPRSSSRPFGSNIHTLQHDEDQLPPGDRNTFWNGNSTQFGGNNNDNNR</sequence>
<dbReference type="Pfam" id="PF00789">
    <property type="entry name" value="UBX"/>
    <property type="match status" value="1"/>
</dbReference>
<feature type="compositionally biased region" description="Polar residues" evidence="1">
    <location>
        <begin position="256"/>
        <end position="269"/>
    </location>
</feature>
<dbReference type="InterPro" id="IPR001012">
    <property type="entry name" value="UBX_dom"/>
</dbReference>
<organism evidence="3 4">
    <name type="scientific">Dioscorea cayennensis subsp. rotundata</name>
    <name type="common">White Guinea yam</name>
    <name type="synonym">Dioscorea rotundata</name>
    <dbReference type="NCBI Taxonomy" id="55577"/>
    <lineage>
        <taxon>Eukaryota</taxon>
        <taxon>Viridiplantae</taxon>
        <taxon>Streptophyta</taxon>
        <taxon>Embryophyta</taxon>
        <taxon>Tracheophyta</taxon>
        <taxon>Spermatophyta</taxon>
        <taxon>Magnoliopsida</taxon>
        <taxon>Liliopsida</taxon>
        <taxon>Dioscoreales</taxon>
        <taxon>Dioscoreaceae</taxon>
        <taxon>Dioscorea</taxon>
    </lineage>
</organism>
<dbReference type="PANTHER" id="PTHR47770">
    <property type="entry name" value="PLANT UBX DOMAIN-CONTAINING PROTEIN 11"/>
    <property type="match status" value="1"/>
</dbReference>
<dbReference type="SMART" id="SM00166">
    <property type="entry name" value="UBX"/>
    <property type="match status" value="1"/>
</dbReference>
<evidence type="ECO:0000313" key="4">
    <source>
        <dbReference type="RefSeq" id="XP_039133822.1"/>
    </source>
</evidence>
<feature type="region of interest" description="Disordered" evidence="1">
    <location>
        <begin position="426"/>
        <end position="511"/>
    </location>
</feature>
<dbReference type="Gene3D" id="3.10.20.90">
    <property type="entry name" value="Phosphatidylinositol 3-kinase Catalytic Subunit, Chain A, domain 1"/>
    <property type="match status" value="1"/>
</dbReference>
<dbReference type="GeneID" id="120270823"/>
<dbReference type="CDD" id="cd01767">
    <property type="entry name" value="UBX"/>
    <property type="match status" value="1"/>
</dbReference>
<dbReference type="SUPFAM" id="SSF54236">
    <property type="entry name" value="Ubiquitin-like"/>
    <property type="match status" value="1"/>
</dbReference>
<feature type="compositionally biased region" description="Polar residues" evidence="1">
    <location>
        <begin position="225"/>
        <end position="240"/>
    </location>
</feature>
<dbReference type="SUPFAM" id="SSF52833">
    <property type="entry name" value="Thioredoxin-like"/>
    <property type="match status" value="1"/>
</dbReference>
<feature type="region of interest" description="Disordered" evidence="1">
    <location>
        <begin position="225"/>
        <end position="279"/>
    </location>
</feature>
<gene>
    <name evidence="4" type="primary">LOC120270823</name>
</gene>
<feature type="compositionally biased region" description="Polar residues" evidence="1">
    <location>
        <begin position="464"/>
        <end position="478"/>
    </location>
</feature>
<dbReference type="RefSeq" id="XP_039133822.1">
    <property type="nucleotide sequence ID" value="XM_039277888.1"/>
</dbReference>
<dbReference type="AlphaFoldDB" id="A0AB40C231"/>
<protein>
    <submittedName>
        <fullName evidence="4">Plant UBX domain-containing protein 11</fullName>
    </submittedName>
</protein>
<accession>A0AB40C231</accession>
<dbReference type="Pfam" id="PF23187">
    <property type="entry name" value="UBX7_N"/>
    <property type="match status" value="1"/>
</dbReference>
<keyword evidence="3" id="KW-1185">Reference proteome</keyword>
<dbReference type="PANTHER" id="PTHR47770:SF1">
    <property type="entry name" value="PLANT UBX DOMAIN-CONTAINING PROTEIN 11"/>
    <property type="match status" value="1"/>
</dbReference>
<dbReference type="PROSITE" id="PS50033">
    <property type="entry name" value="UBX"/>
    <property type="match status" value="1"/>
</dbReference>
<feature type="compositionally biased region" description="Low complexity" evidence="1">
    <location>
        <begin position="241"/>
        <end position="255"/>
    </location>
</feature>
<feature type="compositionally biased region" description="Polar residues" evidence="1">
    <location>
        <begin position="493"/>
        <end position="511"/>
    </location>
</feature>
<feature type="domain" description="UBX" evidence="2">
    <location>
        <begin position="294"/>
        <end position="372"/>
    </location>
</feature>
<dbReference type="InterPro" id="IPR029071">
    <property type="entry name" value="Ubiquitin-like_domsf"/>
</dbReference>
<proteinExistence type="predicted"/>
<evidence type="ECO:0000313" key="3">
    <source>
        <dbReference type="Proteomes" id="UP001515500"/>
    </source>
</evidence>
<dbReference type="InterPro" id="IPR036249">
    <property type="entry name" value="Thioredoxin-like_sf"/>
</dbReference>